<keyword evidence="2 5" id="KW-0812">Transmembrane</keyword>
<reference evidence="7 8" key="1">
    <citation type="journal article" date="2021" name="Sci. Rep.">
        <title>The genome of the diatom Chaetoceros tenuissimus carries an ancient integrated fragment of an extant virus.</title>
        <authorList>
            <person name="Hongo Y."/>
            <person name="Kimura K."/>
            <person name="Takaki Y."/>
            <person name="Yoshida Y."/>
            <person name="Baba S."/>
            <person name="Kobayashi G."/>
            <person name="Nagasaki K."/>
            <person name="Hano T."/>
            <person name="Tomaru Y."/>
        </authorList>
    </citation>
    <scope>NUCLEOTIDE SEQUENCE [LARGE SCALE GENOMIC DNA]</scope>
    <source>
        <strain evidence="7 8">NIES-3715</strain>
    </source>
</reference>
<sequence>MYPRTNEKYETAFTRFLAPGKHSRPKFHTENSANSPKLRRHQNLATGLHFSPQDQEVAIWITAFSSTHIGMSAIRQRIIEKCGEIASRAGLINRGIKLPKYWPGDDYGRRDILPDEETAGRQIYRFGYTVISFTTLGNAFLSYLQNDAMKSTVLDTIPHEFLFFTASLSFAAAIASLSNASPLSLMPGFQQAGDYIDDENIGGIQRNDSLKLKPRGLTRITRHPLILPVVPWGIATSFLAGGRTCDFILFGGLAIYAVAGCACQDLRIIREEGSVGTVMSLEGGEERNSLLEFYQLTSFVPFQAVFDGRQPMGGIIEELPYIPFLFGIPIGTILETLILQFLENYI</sequence>
<keyword evidence="3 5" id="KW-1133">Transmembrane helix</keyword>
<gene>
    <name evidence="7" type="ORF">CTEN210_13993</name>
</gene>
<name>A0AAD3D4U9_9STRA</name>
<keyword evidence="8" id="KW-1185">Reference proteome</keyword>
<keyword evidence="4 5" id="KW-0472">Membrane</keyword>
<feature type="transmembrane region" description="Helical" evidence="5">
    <location>
        <begin position="319"/>
        <end position="342"/>
    </location>
</feature>
<organism evidence="7 8">
    <name type="scientific">Chaetoceros tenuissimus</name>
    <dbReference type="NCBI Taxonomy" id="426638"/>
    <lineage>
        <taxon>Eukaryota</taxon>
        <taxon>Sar</taxon>
        <taxon>Stramenopiles</taxon>
        <taxon>Ochrophyta</taxon>
        <taxon>Bacillariophyta</taxon>
        <taxon>Coscinodiscophyceae</taxon>
        <taxon>Chaetocerotophycidae</taxon>
        <taxon>Chaetocerotales</taxon>
        <taxon>Chaetocerotaceae</taxon>
        <taxon>Chaetoceros</taxon>
    </lineage>
</organism>
<comment type="subcellular location">
    <subcellularLocation>
        <location evidence="1">Membrane</location>
        <topology evidence="1">Multi-pass membrane protein</topology>
    </subcellularLocation>
</comment>
<dbReference type="EMBL" id="BLLK01000058">
    <property type="protein sequence ID" value="GFH57517.1"/>
    <property type="molecule type" value="Genomic_DNA"/>
</dbReference>
<dbReference type="GO" id="GO:0016020">
    <property type="term" value="C:membrane"/>
    <property type="evidence" value="ECO:0007669"/>
    <property type="project" value="UniProtKB-SubCell"/>
</dbReference>
<evidence type="ECO:0000256" key="3">
    <source>
        <dbReference type="ARBA" id="ARBA00022989"/>
    </source>
</evidence>
<evidence type="ECO:0000313" key="8">
    <source>
        <dbReference type="Proteomes" id="UP001054902"/>
    </source>
</evidence>
<evidence type="ECO:0000313" key="7">
    <source>
        <dbReference type="EMBL" id="GFH57517.1"/>
    </source>
</evidence>
<feature type="domain" description="NnrU" evidence="6">
    <location>
        <begin position="117"/>
        <end position="271"/>
    </location>
</feature>
<feature type="transmembrane region" description="Helical" evidence="5">
    <location>
        <begin position="161"/>
        <end position="180"/>
    </location>
</feature>
<protein>
    <recommendedName>
        <fullName evidence="6">NnrU domain-containing protein</fullName>
    </recommendedName>
</protein>
<dbReference type="InterPro" id="IPR009915">
    <property type="entry name" value="NnrU_dom"/>
</dbReference>
<dbReference type="Pfam" id="PF07298">
    <property type="entry name" value="NnrU"/>
    <property type="match status" value="1"/>
</dbReference>
<dbReference type="AlphaFoldDB" id="A0AAD3D4U9"/>
<dbReference type="Proteomes" id="UP001054902">
    <property type="component" value="Unassembled WGS sequence"/>
</dbReference>
<evidence type="ECO:0000256" key="4">
    <source>
        <dbReference type="ARBA" id="ARBA00023136"/>
    </source>
</evidence>
<feature type="transmembrane region" description="Helical" evidence="5">
    <location>
        <begin position="123"/>
        <end position="141"/>
    </location>
</feature>
<comment type="caution">
    <text evidence="7">The sequence shown here is derived from an EMBL/GenBank/DDBJ whole genome shotgun (WGS) entry which is preliminary data.</text>
</comment>
<evidence type="ECO:0000259" key="6">
    <source>
        <dbReference type="Pfam" id="PF07298"/>
    </source>
</evidence>
<evidence type="ECO:0000256" key="1">
    <source>
        <dbReference type="ARBA" id="ARBA00004141"/>
    </source>
</evidence>
<proteinExistence type="predicted"/>
<accession>A0AAD3D4U9</accession>
<evidence type="ECO:0000256" key="5">
    <source>
        <dbReference type="SAM" id="Phobius"/>
    </source>
</evidence>
<evidence type="ECO:0000256" key="2">
    <source>
        <dbReference type="ARBA" id="ARBA00022692"/>
    </source>
</evidence>